<protein>
    <submittedName>
        <fullName evidence="1">AlpA family phage regulatory protein</fullName>
    </submittedName>
</protein>
<evidence type="ECO:0000313" key="1">
    <source>
        <dbReference type="EMBL" id="TAA27374.1"/>
    </source>
</evidence>
<gene>
    <name evidence="1" type="ORF">EA661_14710</name>
</gene>
<organism evidence="1 2">
    <name type="scientific">Pseudoxanthomonas winnipegensis</name>
    <dbReference type="NCBI Taxonomy" id="2480810"/>
    <lineage>
        <taxon>Bacteria</taxon>
        <taxon>Pseudomonadati</taxon>
        <taxon>Pseudomonadota</taxon>
        <taxon>Gammaproteobacteria</taxon>
        <taxon>Lysobacterales</taxon>
        <taxon>Lysobacteraceae</taxon>
        <taxon>Pseudoxanthomonas</taxon>
    </lineage>
</organism>
<comment type="caution">
    <text evidence="1">The sequence shown here is derived from an EMBL/GenBank/DDBJ whole genome shotgun (WGS) entry which is preliminary data.</text>
</comment>
<dbReference type="EMBL" id="SHMB01000006">
    <property type="protein sequence ID" value="TAA27374.1"/>
    <property type="molecule type" value="Genomic_DNA"/>
</dbReference>
<dbReference type="Pfam" id="PF05930">
    <property type="entry name" value="Phage_AlpA"/>
    <property type="match status" value="1"/>
</dbReference>
<dbReference type="Proteomes" id="UP000291286">
    <property type="component" value="Unassembled WGS sequence"/>
</dbReference>
<sequence>MATQIPFHNLPDSALLREKEMIPLLPWSAPTLWRRVKTGSFPQPIRLEGRITCWRWGDVRQWLDAQAQKVAA</sequence>
<name>A0A4Q8LEA4_9GAMM</name>
<dbReference type="Gene3D" id="1.10.238.160">
    <property type="match status" value="1"/>
</dbReference>
<dbReference type="InterPro" id="IPR010260">
    <property type="entry name" value="AlpA"/>
</dbReference>
<accession>A0A4Q8LEA4</accession>
<dbReference type="RefSeq" id="WP_130520035.1">
    <property type="nucleotide sequence ID" value="NZ_SHMA01000001.1"/>
</dbReference>
<proteinExistence type="predicted"/>
<evidence type="ECO:0000313" key="2">
    <source>
        <dbReference type="Proteomes" id="UP000291286"/>
    </source>
</evidence>
<reference evidence="1 2" key="1">
    <citation type="submission" date="2019-02" db="EMBL/GenBank/DDBJ databases">
        <title>WGS of Pseudoxanthomonas species novum from clinical isolates.</title>
        <authorList>
            <person name="Bernier A.-M."/>
            <person name="Bernard K."/>
            <person name="Vachon A."/>
        </authorList>
    </citation>
    <scope>NUCLEOTIDE SEQUENCE [LARGE SCALE GENOMIC DNA]</scope>
    <source>
        <strain evidence="1 2">NML171202</strain>
    </source>
</reference>
<dbReference type="AlphaFoldDB" id="A0A4Q8LEA4"/>